<comment type="caution">
    <text evidence="1">The sequence shown here is derived from an EMBL/GenBank/DDBJ whole genome shotgun (WGS) entry which is preliminary data.</text>
</comment>
<name>A0ABC9U349_CLOSY</name>
<gene>
    <name evidence="1" type="ORF">CLOSYM_00430</name>
</gene>
<dbReference type="Proteomes" id="UP000016491">
    <property type="component" value="Unassembled WGS sequence"/>
</dbReference>
<reference evidence="1 2" key="1">
    <citation type="submission" date="2013-07" db="EMBL/GenBank/DDBJ databases">
        <authorList>
            <person name="Weinstock G."/>
            <person name="Sodergren E."/>
            <person name="Wylie T."/>
            <person name="Fulton L."/>
            <person name="Fulton R."/>
            <person name="Fronick C."/>
            <person name="O'Laughlin M."/>
            <person name="Godfrey J."/>
            <person name="Miner T."/>
            <person name="Herter B."/>
            <person name="Appelbaum E."/>
            <person name="Cordes M."/>
            <person name="Lek S."/>
            <person name="Wollam A."/>
            <person name="Pepin K.H."/>
            <person name="Palsikar V.B."/>
            <person name="Mitreva M."/>
            <person name="Wilson R.K."/>
        </authorList>
    </citation>
    <scope>NUCLEOTIDE SEQUENCE [LARGE SCALE GENOMIC DNA]</scope>
    <source>
        <strain evidence="1 2">ATCC 14940</strain>
    </source>
</reference>
<dbReference type="EMBL" id="AWSU01000035">
    <property type="protein sequence ID" value="ERI80226.1"/>
    <property type="molecule type" value="Genomic_DNA"/>
</dbReference>
<evidence type="ECO:0000313" key="2">
    <source>
        <dbReference type="Proteomes" id="UP000016491"/>
    </source>
</evidence>
<proteinExistence type="predicted"/>
<dbReference type="Pfam" id="PF12953">
    <property type="entry name" value="DUF3842"/>
    <property type="match status" value="1"/>
</dbReference>
<evidence type="ECO:0000313" key="1">
    <source>
        <dbReference type="EMBL" id="ERI80226.1"/>
    </source>
</evidence>
<evidence type="ECO:0008006" key="3">
    <source>
        <dbReference type="Google" id="ProtNLM"/>
    </source>
</evidence>
<sequence>MLVKIYWGIILKSRKDSSIFMKKIVVIDGQGGRMGKTVVEQLKNTYPDLPLTAIGTNSIATSAMLKAGADLGATGENPVITACRDADLIIGPLGIVIADSLLGEITPAMSSAIGSSRAHKILIPVSQHCHHTVVGCGDMPLSVYIRLVCEEVQKWI</sequence>
<dbReference type="InterPro" id="IPR024208">
    <property type="entry name" value="DUF3842"/>
</dbReference>
<protein>
    <recommendedName>
        <fullName evidence="3">DUF3842 family protein</fullName>
    </recommendedName>
</protein>
<accession>A0ABC9U349</accession>
<dbReference type="AlphaFoldDB" id="A0ABC9U349"/>
<organism evidence="1 2">
    <name type="scientific">[Clostridium] symbiosum ATCC 14940</name>
    <dbReference type="NCBI Taxonomy" id="411472"/>
    <lineage>
        <taxon>Bacteria</taxon>
        <taxon>Bacillati</taxon>
        <taxon>Bacillota</taxon>
        <taxon>Clostridia</taxon>
        <taxon>Lachnospirales</taxon>
        <taxon>Lachnospiraceae</taxon>
        <taxon>Otoolea</taxon>
    </lineage>
</organism>